<gene>
    <name evidence="8" type="ORF">TCE0_047r18125</name>
</gene>
<dbReference type="PANTHER" id="PTHR47171:SF6">
    <property type="entry name" value="SPECIFIC TRANSCRIPTION FACTOR, PUTATIVE (AFU_ORTHOLOGUE AFUA_2G06130)-RELATED"/>
    <property type="match status" value="1"/>
</dbReference>
<dbReference type="InterPro" id="IPR052073">
    <property type="entry name" value="Amide_Lactam_Regulators"/>
</dbReference>
<keyword evidence="4" id="KW-0804">Transcription</keyword>
<evidence type="ECO:0000256" key="5">
    <source>
        <dbReference type="ARBA" id="ARBA00023242"/>
    </source>
</evidence>
<protein>
    <submittedName>
        <fullName evidence="8">Fungal specific transcription factor</fullName>
    </submittedName>
</protein>
<name>A0A0B8N2E1_TALPI</name>
<dbReference type="InterPro" id="IPR007219">
    <property type="entry name" value="XnlR_reg_dom"/>
</dbReference>
<keyword evidence="5" id="KW-0539">Nucleus</keyword>
<dbReference type="CDD" id="cd12148">
    <property type="entry name" value="fungal_TF_MHR"/>
    <property type="match status" value="1"/>
</dbReference>
<evidence type="ECO:0000256" key="4">
    <source>
        <dbReference type="ARBA" id="ARBA00023163"/>
    </source>
</evidence>
<dbReference type="GO" id="GO:0008270">
    <property type="term" value="F:zinc ion binding"/>
    <property type="evidence" value="ECO:0007669"/>
    <property type="project" value="InterPro"/>
</dbReference>
<reference evidence="9" key="1">
    <citation type="journal article" date="2015" name="Genome Announc.">
        <title>Draft genome sequence of Talaromyces cellulolyticus strain Y-94, a source of lignocellulosic biomass-degrading enzymes.</title>
        <authorList>
            <person name="Fujii T."/>
            <person name="Koike H."/>
            <person name="Sawayama S."/>
            <person name="Yano S."/>
            <person name="Inoue H."/>
        </authorList>
    </citation>
    <scope>NUCLEOTIDE SEQUENCE [LARGE SCALE GENOMIC DNA]</scope>
    <source>
        <strain evidence="9">Y-94</strain>
    </source>
</reference>
<evidence type="ECO:0000256" key="2">
    <source>
        <dbReference type="ARBA" id="ARBA00023015"/>
    </source>
</evidence>
<evidence type="ECO:0000313" key="8">
    <source>
        <dbReference type="EMBL" id="GAM43371.1"/>
    </source>
</evidence>
<dbReference type="Pfam" id="PF04082">
    <property type="entry name" value="Fungal_trans"/>
    <property type="match status" value="1"/>
</dbReference>
<keyword evidence="2" id="KW-0805">Transcription regulation</keyword>
<sequence>MSSPNPDAEGRSREQRDLVLKFYRYFPHMARLLNGVGVEPLDNLLIPENEVINMDIQGMEIGYTSCNTPRKLWDALSKTNKVGGGDAYGQLISIRSMTPEDVLTIAYCLEGHFNIQDIFEDFLAKDLPRFSIPHCNFGVHDSQIVWSWSIKLYCMKSSKESMFPLTLGEDYGKFPASDDLVICRSNTIVALAFDRHLASGSDDSGGSWRVLVLANGRYFDKRTELSLVFSGRFAGYEAFLKTFLDELTDSRRKMRHVYDQIMDLTKPKDNIIFDESIRDDFFGDSSLNLSRNYFWALKTIEILNGSLEALLERWEAYKDIPVQLDNEAENQDTEPENLMSSLPEPLVETISDIEVEMDKLREMISSNDKRRQEIRMQLQECIVGARSPNGSHTGAICSYLDINFNRFPTNNASDDIRVGLEIQASRKRSGAEIFLLRQLRIPNRNIPSSTKSAEATGIFLYRYKKFLDSRAIEIAEIPGHPDIVFHAQQKYTEDGLGHGNGSMADSVAPANANAIPVPRSRHSIGELLEAAQYSNQECYIDSNLGSSRRFIGDLNPESVFRSVTSPEGTTRGQSSQDSVGTWLVDNLASSGRESKNRTTMQNSIFFDPSPATQKLLSSLLETECLNVLPPTPYLPQLLSFYMEEMHPLLPLIDIKSFETNIDRDSKILLSQAMCLLASMNPQCKSLLYLSDETETLPPRIFGRRIFCAMRCAIELGAVTNRMVLIQALGALCLFTEGPEGPETASQLCAKMIQLVHTLGLHIQRGAAHEEEYEVTCLCCVWALDRLNAAIHGRPVLMHERDIGMDLDKCFKVQIPAFRLLLTVISQLDQVIDLYRPHSTSKGTTIESNYPQFDDMVVSAQCNNLNAKLLSTIEILYYAVAILSCRSTDKPSNNHVRQIYAASKINSILEQDIQNQNHLLIFLPFIPYAVSLSLSISYNQMRYTKVGIYRSRAREELQSTCSLLERLGTHFYVASAMASMGKATVAELDRVSENVLREKNADTRSHDTQLRTESNDRPIPSNVFENATNIGTTNSGLSSTVNEFSVSDIDVFDMFDPNFGLENIDAVFQSNLDLSMPMYLPFYAGDLNTV</sequence>
<dbReference type="AlphaFoldDB" id="A0A0B8N2E1"/>
<evidence type="ECO:0000256" key="6">
    <source>
        <dbReference type="SAM" id="MobiDB-lite"/>
    </source>
</evidence>
<dbReference type="Proteomes" id="UP000053095">
    <property type="component" value="Unassembled WGS sequence"/>
</dbReference>
<proteinExistence type="predicted"/>
<dbReference type="GO" id="GO:0006351">
    <property type="term" value="P:DNA-templated transcription"/>
    <property type="evidence" value="ECO:0007669"/>
    <property type="project" value="InterPro"/>
</dbReference>
<accession>A0A0B8N2E1</accession>
<evidence type="ECO:0000259" key="7">
    <source>
        <dbReference type="Pfam" id="PF04082"/>
    </source>
</evidence>
<dbReference type="GO" id="GO:0003677">
    <property type="term" value="F:DNA binding"/>
    <property type="evidence" value="ECO:0007669"/>
    <property type="project" value="UniProtKB-KW"/>
</dbReference>
<feature type="domain" description="Xylanolytic transcriptional activator regulatory" evidence="7">
    <location>
        <begin position="638"/>
        <end position="804"/>
    </location>
</feature>
<keyword evidence="9" id="KW-1185">Reference proteome</keyword>
<dbReference type="PANTHER" id="PTHR47171">
    <property type="entry name" value="FARA-RELATED"/>
    <property type="match status" value="1"/>
</dbReference>
<evidence type="ECO:0000313" key="9">
    <source>
        <dbReference type="Proteomes" id="UP000053095"/>
    </source>
</evidence>
<dbReference type="EMBL" id="DF933843">
    <property type="protein sequence ID" value="GAM43371.1"/>
    <property type="molecule type" value="Genomic_DNA"/>
</dbReference>
<feature type="region of interest" description="Disordered" evidence="6">
    <location>
        <begin position="999"/>
        <end position="1020"/>
    </location>
</feature>
<keyword evidence="3" id="KW-0238">DNA-binding</keyword>
<keyword evidence="1" id="KW-0862">Zinc</keyword>
<evidence type="ECO:0000256" key="1">
    <source>
        <dbReference type="ARBA" id="ARBA00022833"/>
    </source>
</evidence>
<organism evidence="8 9">
    <name type="scientific">Talaromyces pinophilus</name>
    <name type="common">Penicillium pinophilum</name>
    <dbReference type="NCBI Taxonomy" id="128442"/>
    <lineage>
        <taxon>Eukaryota</taxon>
        <taxon>Fungi</taxon>
        <taxon>Dikarya</taxon>
        <taxon>Ascomycota</taxon>
        <taxon>Pezizomycotina</taxon>
        <taxon>Eurotiomycetes</taxon>
        <taxon>Eurotiomycetidae</taxon>
        <taxon>Eurotiales</taxon>
        <taxon>Trichocomaceae</taxon>
        <taxon>Talaromyces</taxon>
        <taxon>Talaromyces sect. Talaromyces</taxon>
    </lineage>
</organism>
<evidence type="ECO:0000256" key="3">
    <source>
        <dbReference type="ARBA" id="ARBA00023125"/>
    </source>
</evidence>
<feature type="compositionally biased region" description="Basic and acidic residues" evidence="6">
    <location>
        <begin position="999"/>
        <end position="1015"/>
    </location>
</feature>